<organism evidence="9 10">
    <name type="scientific">candidate division WS6 bacterium GW2011_GWF2_39_15</name>
    <dbReference type="NCBI Taxonomy" id="1619100"/>
    <lineage>
        <taxon>Bacteria</taxon>
        <taxon>Candidatus Dojkabacteria</taxon>
    </lineage>
</organism>
<evidence type="ECO:0000256" key="5">
    <source>
        <dbReference type="ARBA" id="ARBA00022840"/>
    </source>
</evidence>
<dbReference type="Pfam" id="PF00005">
    <property type="entry name" value="ABC_tran"/>
    <property type="match status" value="1"/>
</dbReference>
<evidence type="ECO:0000256" key="3">
    <source>
        <dbReference type="ARBA" id="ARBA00022475"/>
    </source>
</evidence>
<keyword evidence="7" id="KW-0472">Membrane</keyword>
<protein>
    <submittedName>
        <fullName evidence="9">ABC transporter related protein</fullName>
    </submittedName>
</protein>
<evidence type="ECO:0000256" key="2">
    <source>
        <dbReference type="ARBA" id="ARBA00022448"/>
    </source>
</evidence>
<dbReference type="PANTHER" id="PTHR42711:SF13">
    <property type="entry name" value="ABC TRANSPORTER, ATP-BINDING PROTEIN"/>
    <property type="match status" value="1"/>
</dbReference>
<dbReference type="SUPFAM" id="SSF52540">
    <property type="entry name" value="P-loop containing nucleoside triphosphate hydrolases"/>
    <property type="match status" value="1"/>
</dbReference>
<dbReference type="FunFam" id="3.40.50.300:FF:000589">
    <property type="entry name" value="ABC transporter, ATP-binding subunit"/>
    <property type="match status" value="1"/>
</dbReference>
<proteinExistence type="predicted"/>
<accession>A0A0G0MS42</accession>
<comment type="subcellular location">
    <subcellularLocation>
        <location evidence="1">Cell membrane</location>
    </subcellularLocation>
</comment>
<dbReference type="GO" id="GO:0016887">
    <property type="term" value="F:ATP hydrolysis activity"/>
    <property type="evidence" value="ECO:0007669"/>
    <property type="project" value="InterPro"/>
</dbReference>
<evidence type="ECO:0000256" key="1">
    <source>
        <dbReference type="ARBA" id="ARBA00004236"/>
    </source>
</evidence>
<feature type="domain" description="ABC transporter" evidence="8">
    <location>
        <begin position="7"/>
        <end position="232"/>
    </location>
</feature>
<reference evidence="9 10" key="1">
    <citation type="journal article" date="2015" name="Nature">
        <title>rRNA introns, odd ribosomes, and small enigmatic genomes across a large radiation of phyla.</title>
        <authorList>
            <person name="Brown C.T."/>
            <person name="Hug L.A."/>
            <person name="Thomas B.C."/>
            <person name="Sharon I."/>
            <person name="Castelle C.J."/>
            <person name="Singh A."/>
            <person name="Wilkins M.J."/>
            <person name="Williams K.H."/>
            <person name="Banfield J.F."/>
        </authorList>
    </citation>
    <scope>NUCLEOTIDE SEQUENCE [LARGE SCALE GENOMIC DNA]</scope>
</reference>
<dbReference type="EMBL" id="LBWK01000001">
    <property type="protein sequence ID" value="KKR05998.1"/>
    <property type="molecule type" value="Genomic_DNA"/>
</dbReference>
<dbReference type="PROSITE" id="PS00211">
    <property type="entry name" value="ABC_TRANSPORTER_1"/>
    <property type="match status" value="1"/>
</dbReference>
<comment type="caution">
    <text evidence="9">The sequence shown here is derived from an EMBL/GenBank/DDBJ whole genome shotgun (WGS) entry which is preliminary data.</text>
</comment>
<keyword evidence="2" id="KW-0813">Transport</keyword>
<evidence type="ECO:0000256" key="7">
    <source>
        <dbReference type="ARBA" id="ARBA00023136"/>
    </source>
</evidence>
<keyword evidence="3" id="KW-1003">Cell membrane</keyword>
<dbReference type="InterPro" id="IPR003439">
    <property type="entry name" value="ABC_transporter-like_ATP-bd"/>
</dbReference>
<keyword evidence="4" id="KW-0547">Nucleotide-binding</keyword>
<dbReference type="InterPro" id="IPR050763">
    <property type="entry name" value="ABC_transporter_ATP-binding"/>
</dbReference>
<sequence length="254" mass="28364">MGRKKIIEVKNIVKDYKGFKAVKGVSFDVYEGEIFGLLGPNGAGKTTTLEIIETLRDETEGDVIVAGKSINKEPSAIKEMIGVQLQEAGFYPNLTLLQIMNLFADLYDVKIEALSILKKVGLGDKANAIFTKLSGGQKQRFSIATTLINKPKIIFLDEPTTGLDPQARRNLWDLIREINQNETTIVMTTHYMEEAEFLCNRVGIMDEGKIIALDSPDNLVEKLLKTGFKGHKRTKEANLEDVFINLTGKELRDE</sequence>
<dbReference type="GO" id="GO:0005886">
    <property type="term" value="C:plasma membrane"/>
    <property type="evidence" value="ECO:0007669"/>
    <property type="project" value="UniProtKB-SubCell"/>
</dbReference>
<evidence type="ECO:0000256" key="4">
    <source>
        <dbReference type="ARBA" id="ARBA00022741"/>
    </source>
</evidence>
<dbReference type="Gene3D" id="3.40.50.300">
    <property type="entry name" value="P-loop containing nucleotide triphosphate hydrolases"/>
    <property type="match status" value="1"/>
</dbReference>
<keyword evidence="6" id="KW-1278">Translocase</keyword>
<dbReference type="InterPro" id="IPR027417">
    <property type="entry name" value="P-loop_NTPase"/>
</dbReference>
<dbReference type="InterPro" id="IPR017871">
    <property type="entry name" value="ABC_transporter-like_CS"/>
</dbReference>
<dbReference type="PANTHER" id="PTHR42711">
    <property type="entry name" value="ABC TRANSPORTER ATP-BINDING PROTEIN"/>
    <property type="match status" value="1"/>
</dbReference>
<gene>
    <name evidence="9" type="ORF">UT34_C0001G0038</name>
</gene>
<keyword evidence="5" id="KW-0067">ATP-binding</keyword>
<dbReference type="PROSITE" id="PS50893">
    <property type="entry name" value="ABC_TRANSPORTER_2"/>
    <property type="match status" value="1"/>
</dbReference>
<dbReference type="InterPro" id="IPR003593">
    <property type="entry name" value="AAA+_ATPase"/>
</dbReference>
<dbReference type="GO" id="GO:0005524">
    <property type="term" value="F:ATP binding"/>
    <property type="evidence" value="ECO:0007669"/>
    <property type="project" value="UniProtKB-KW"/>
</dbReference>
<dbReference type="PATRIC" id="fig|1619100.3.peg.39"/>
<evidence type="ECO:0000259" key="8">
    <source>
        <dbReference type="PROSITE" id="PS50893"/>
    </source>
</evidence>
<dbReference type="AlphaFoldDB" id="A0A0G0MS42"/>
<dbReference type="SMART" id="SM00382">
    <property type="entry name" value="AAA"/>
    <property type="match status" value="1"/>
</dbReference>
<dbReference type="Proteomes" id="UP000034799">
    <property type="component" value="Unassembled WGS sequence"/>
</dbReference>
<evidence type="ECO:0000313" key="10">
    <source>
        <dbReference type="Proteomes" id="UP000034799"/>
    </source>
</evidence>
<name>A0A0G0MS42_9BACT</name>
<dbReference type="STRING" id="1619100.UT34_C0001G0038"/>
<evidence type="ECO:0000256" key="6">
    <source>
        <dbReference type="ARBA" id="ARBA00022967"/>
    </source>
</evidence>
<evidence type="ECO:0000313" key="9">
    <source>
        <dbReference type="EMBL" id="KKR05998.1"/>
    </source>
</evidence>